<evidence type="ECO:0000256" key="2">
    <source>
        <dbReference type="ARBA" id="ARBA00022448"/>
    </source>
</evidence>
<reference evidence="8" key="1">
    <citation type="submission" date="2013-04" db="EMBL/GenBank/DDBJ databases">
        <authorList>
            <person name="Qu J."/>
            <person name="Murali S.C."/>
            <person name="Bandaranaike D."/>
            <person name="Bellair M."/>
            <person name="Blankenburg K."/>
            <person name="Chao H."/>
            <person name="Dinh H."/>
            <person name="Doddapaneni H."/>
            <person name="Downs B."/>
            <person name="Dugan-Rocha S."/>
            <person name="Elkadiri S."/>
            <person name="Gnanaolivu R.D."/>
            <person name="Hernandez B."/>
            <person name="Javaid M."/>
            <person name="Jayaseelan J.C."/>
            <person name="Lee S."/>
            <person name="Li M."/>
            <person name="Ming W."/>
            <person name="Munidasa M."/>
            <person name="Muniz J."/>
            <person name="Nguyen L."/>
            <person name="Ongeri F."/>
            <person name="Osuji N."/>
            <person name="Pu L.-L."/>
            <person name="Puazo M."/>
            <person name="Qu C."/>
            <person name="Quiroz J."/>
            <person name="Raj R."/>
            <person name="Weissenberger G."/>
            <person name="Xin Y."/>
            <person name="Zou X."/>
            <person name="Han Y."/>
            <person name="Richards S."/>
            <person name="Worley K."/>
            <person name="Muzny D."/>
            <person name="Gibbs R."/>
        </authorList>
    </citation>
    <scope>NUCLEOTIDE SEQUENCE</scope>
    <source>
        <strain evidence="8">Sampled in the wild</strain>
    </source>
</reference>
<gene>
    <name evidence="8" type="ORF">J437_LFUL009771</name>
</gene>
<organism evidence="8 9">
    <name type="scientific">Ladona fulva</name>
    <name type="common">Scarce chaser dragonfly</name>
    <name type="synonym">Libellula fulva</name>
    <dbReference type="NCBI Taxonomy" id="123851"/>
    <lineage>
        <taxon>Eukaryota</taxon>
        <taxon>Metazoa</taxon>
        <taxon>Ecdysozoa</taxon>
        <taxon>Arthropoda</taxon>
        <taxon>Hexapoda</taxon>
        <taxon>Insecta</taxon>
        <taxon>Pterygota</taxon>
        <taxon>Palaeoptera</taxon>
        <taxon>Odonata</taxon>
        <taxon>Epiprocta</taxon>
        <taxon>Anisoptera</taxon>
        <taxon>Libelluloidea</taxon>
        <taxon>Libellulidae</taxon>
        <taxon>Ladona</taxon>
    </lineage>
</organism>
<comment type="function">
    <text evidence="5">Subunit of the V1 complex of vacuolar(H+)-ATPase (V-ATPase), a multisubunit enzyme composed of a peripheral complex (V1) that hydrolyzes ATP and a membrane integral complex (V0) that translocates protons. V-ATPase is responsible for acidifying and maintaining the pH of intracellular compartments and in some cell types, is targeted to the plasma membrane, where it is responsible for acidifying the extracellular environment.</text>
</comment>
<keyword evidence="2" id="KW-0813">Transport</keyword>
<sequence length="249" mass="28105">MSGKDKIPIFPSRGAQTLMKGRLKGAQKGHSLLKKKADALQMRFRLILNKIIETKTLMGEVMKEAAFSLAEAKFTCGDINQVVLQNVTRAQIKVRTKKDNVAGVTLPVFESYQDGTDAYELAGLARGGQQLSKLKKNYHKAVVLLVELASLQTSFVTLDEVIKITNRRVNAIEHVIIPRIERTLAYIISELDELEREEFYRLKKIQDKKRIARSKKEKEEAQAVAEGKAALREYAVNNMLDEGDEDLLF</sequence>
<evidence type="ECO:0000256" key="4">
    <source>
        <dbReference type="ARBA" id="ARBA00023065"/>
    </source>
</evidence>
<proteinExistence type="inferred from homology"/>
<evidence type="ECO:0000256" key="5">
    <source>
        <dbReference type="ARBA" id="ARBA00045737"/>
    </source>
</evidence>
<evidence type="ECO:0000256" key="1">
    <source>
        <dbReference type="ARBA" id="ARBA00005850"/>
    </source>
</evidence>
<comment type="subunit">
    <text evidence="6">V-ATPase is a heteromultimeric enzyme made up of two complexes: the ATP-hydrolytic V1 complex and the proton translocation V0 complex. The V1 complex consists of three catalytic AB heterodimers that form a heterohexamer, three peripheral stalks each consisting of EG heterodimers, one central rotor including subunits D and F, and the regulatory subunits C and H. The proton translocation complex V0 consists of the proton transport subunit a, a ring of proteolipid subunits c9c'', rotary subunit d, subunits e and f, and the accessory subunits VhaAC45 and ATP6AP2.</text>
</comment>
<keyword evidence="7" id="KW-0175">Coiled coil</keyword>
<keyword evidence="4" id="KW-0406">Ion transport</keyword>
<name>A0A8K0K7Q1_LADFU</name>
<dbReference type="Proteomes" id="UP000792457">
    <property type="component" value="Unassembled WGS sequence"/>
</dbReference>
<dbReference type="PANTHER" id="PTHR11671">
    <property type="entry name" value="V-TYPE ATP SYNTHASE SUBUNIT D"/>
    <property type="match status" value="1"/>
</dbReference>
<comment type="similarity">
    <text evidence="1">Belongs to the V-ATPase D subunit family.</text>
</comment>
<accession>A0A8K0K7Q1</accession>
<keyword evidence="9" id="KW-1185">Reference proteome</keyword>
<dbReference type="AlphaFoldDB" id="A0A8K0K7Q1"/>
<dbReference type="OrthoDB" id="7676488at2759"/>
<dbReference type="InterPro" id="IPR002699">
    <property type="entry name" value="V_ATPase_D"/>
</dbReference>
<evidence type="ECO:0000313" key="9">
    <source>
        <dbReference type="Proteomes" id="UP000792457"/>
    </source>
</evidence>
<reference evidence="8" key="2">
    <citation type="submission" date="2017-10" db="EMBL/GenBank/DDBJ databases">
        <title>Ladona fulva Genome sequencing and assembly.</title>
        <authorList>
            <person name="Murali S."/>
            <person name="Richards S."/>
            <person name="Bandaranaike D."/>
            <person name="Bellair M."/>
            <person name="Blankenburg K."/>
            <person name="Chao H."/>
            <person name="Dinh H."/>
            <person name="Doddapaneni H."/>
            <person name="Dugan-Rocha S."/>
            <person name="Elkadiri S."/>
            <person name="Gnanaolivu R."/>
            <person name="Hernandez B."/>
            <person name="Skinner E."/>
            <person name="Javaid M."/>
            <person name="Lee S."/>
            <person name="Li M."/>
            <person name="Ming W."/>
            <person name="Munidasa M."/>
            <person name="Muniz J."/>
            <person name="Nguyen L."/>
            <person name="Hughes D."/>
            <person name="Osuji N."/>
            <person name="Pu L.-L."/>
            <person name="Puazo M."/>
            <person name="Qu C."/>
            <person name="Quiroz J."/>
            <person name="Raj R."/>
            <person name="Weissenberger G."/>
            <person name="Xin Y."/>
            <person name="Zou X."/>
            <person name="Han Y."/>
            <person name="Worley K."/>
            <person name="Muzny D."/>
            <person name="Gibbs R."/>
        </authorList>
    </citation>
    <scope>NUCLEOTIDE SEQUENCE</scope>
    <source>
        <strain evidence="8">Sampled in the wild</strain>
    </source>
</reference>
<dbReference type="GO" id="GO:0046961">
    <property type="term" value="F:proton-transporting ATPase activity, rotational mechanism"/>
    <property type="evidence" value="ECO:0007669"/>
    <property type="project" value="InterPro"/>
</dbReference>
<dbReference type="FunFam" id="1.10.287.3240:FF:000001">
    <property type="entry name" value="V-type proton ATPase subunit D"/>
    <property type="match status" value="1"/>
</dbReference>
<dbReference type="Pfam" id="PF01813">
    <property type="entry name" value="ATP-synt_D"/>
    <property type="match status" value="1"/>
</dbReference>
<comment type="caution">
    <text evidence="8">The sequence shown here is derived from an EMBL/GenBank/DDBJ whole genome shotgun (WGS) entry which is preliminary data.</text>
</comment>
<evidence type="ECO:0000256" key="3">
    <source>
        <dbReference type="ARBA" id="ARBA00022781"/>
    </source>
</evidence>
<evidence type="ECO:0000256" key="7">
    <source>
        <dbReference type="SAM" id="Coils"/>
    </source>
</evidence>
<keyword evidence="3" id="KW-0375">Hydrogen ion transport</keyword>
<feature type="coiled-coil region" evidence="7">
    <location>
        <begin position="177"/>
        <end position="222"/>
    </location>
</feature>
<evidence type="ECO:0000256" key="6">
    <source>
        <dbReference type="ARBA" id="ARBA00046957"/>
    </source>
</evidence>
<dbReference type="EMBL" id="KZ308451">
    <property type="protein sequence ID" value="KAG8229907.1"/>
    <property type="molecule type" value="Genomic_DNA"/>
</dbReference>
<dbReference type="Gene3D" id="1.10.287.3240">
    <property type="match status" value="1"/>
</dbReference>
<protein>
    <submittedName>
        <fullName evidence="8">Uncharacterized protein</fullName>
    </submittedName>
</protein>
<evidence type="ECO:0000313" key="8">
    <source>
        <dbReference type="EMBL" id="KAG8229907.1"/>
    </source>
</evidence>
<dbReference type="NCBIfam" id="TIGR00309">
    <property type="entry name" value="V_ATPase_subD"/>
    <property type="match status" value="1"/>
</dbReference>